<gene>
    <name evidence="1" type="ORF">CWI32_12490</name>
</gene>
<dbReference type="AlphaFoldDB" id="A0A2H9YPH2"/>
<comment type="caution">
    <text evidence="1">The sequence shown here is derived from an EMBL/GenBank/DDBJ whole genome shotgun (WGS) entry which is preliminary data.</text>
</comment>
<accession>A0A2H9YPH2</accession>
<dbReference type="Gene3D" id="2.60.200.60">
    <property type="match status" value="1"/>
</dbReference>
<dbReference type="OrthoDB" id="6659501at2"/>
<name>A0A2H9YPH2_9GAMM</name>
<protein>
    <submittedName>
        <fullName evidence="1">PAAR domain-containing protein</fullName>
    </submittedName>
</protein>
<dbReference type="Pfam" id="PF05488">
    <property type="entry name" value="PAAR_motif"/>
    <property type="match status" value="1"/>
</dbReference>
<dbReference type="CDD" id="cd14744">
    <property type="entry name" value="PAAR_CT_2"/>
    <property type="match status" value="1"/>
</dbReference>
<reference evidence="1 2" key="1">
    <citation type="submission" date="2017-11" db="EMBL/GenBank/DDBJ databases">
        <title>Revising the taxonomy of the Acinetobacter lwoffii group: the description of Acinetobacter pseudolwoffii sp. nov. and emended description of Acinetobacter lwoffii.</title>
        <authorList>
            <person name="Nemec A."/>
            <person name="Radolfova-Krizova L."/>
        </authorList>
    </citation>
    <scope>NUCLEOTIDE SEQUENCE [LARGE SCALE GENOMIC DNA]</scope>
    <source>
        <strain evidence="1 2">ANC 5044</strain>
    </source>
</reference>
<proteinExistence type="predicted"/>
<evidence type="ECO:0000313" key="2">
    <source>
        <dbReference type="Proteomes" id="UP000243446"/>
    </source>
</evidence>
<dbReference type="InterPro" id="IPR008727">
    <property type="entry name" value="PAAR_motif"/>
</dbReference>
<dbReference type="Proteomes" id="UP000243446">
    <property type="component" value="Unassembled WGS sequence"/>
</dbReference>
<sequence>MTRPFGIQGSTTSHGGIVMASQSRITQMGISFLRVGDGFACPKCNMWSTLIKSHDHVIMDGKAVAYAGDHFSCGAILMPKQVHVVGAPQHTVHAFLQQKRNLYSSTQNFVENPIPVEEHGLKFQLINKKFNIPVNGYFYLLTTNDGKEQSGFTDHDGFTEILHTGIKSEQVDLHVFDFSHPMNKWE</sequence>
<dbReference type="EMBL" id="PHRG01000008">
    <property type="protein sequence ID" value="PJO74555.1"/>
    <property type="molecule type" value="Genomic_DNA"/>
</dbReference>
<organism evidence="1 2">
    <name type="scientific">Acinetobacter pseudolwoffii</name>
    <dbReference type="NCBI Taxonomy" id="2053287"/>
    <lineage>
        <taxon>Bacteria</taxon>
        <taxon>Pseudomonadati</taxon>
        <taxon>Pseudomonadota</taxon>
        <taxon>Gammaproteobacteria</taxon>
        <taxon>Moraxellales</taxon>
        <taxon>Moraxellaceae</taxon>
        <taxon>Acinetobacter</taxon>
    </lineage>
</organism>
<evidence type="ECO:0000313" key="1">
    <source>
        <dbReference type="EMBL" id="PJO74555.1"/>
    </source>
</evidence>